<dbReference type="Proteomes" id="UP000280008">
    <property type="component" value="Unassembled WGS sequence"/>
</dbReference>
<feature type="domain" description="Amidohydrolase 3" evidence="1">
    <location>
        <begin position="41"/>
        <end position="489"/>
    </location>
</feature>
<dbReference type="Gene3D" id="3.20.20.140">
    <property type="entry name" value="Metal-dependent hydrolases"/>
    <property type="match status" value="1"/>
</dbReference>
<comment type="caution">
    <text evidence="2">The sequence shown here is derived from an EMBL/GenBank/DDBJ whole genome shotgun (WGS) entry which is preliminary data.</text>
</comment>
<dbReference type="PANTHER" id="PTHR22642">
    <property type="entry name" value="IMIDAZOLONEPROPIONASE"/>
    <property type="match status" value="1"/>
</dbReference>
<dbReference type="RefSeq" id="WP_245981524.1">
    <property type="nucleotide sequence ID" value="NZ_RBKS01000001.1"/>
</dbReference>
<dbReference type="Gene3D" id="2.30.40.10">
    <property type="entry name" value="Urease, subunit C, domain 1"/>
    <property type="match status" value="1"/>
</dbReference>
<protein>
    <recommendedName>
        <fullName evidence="1">Amidohydrolase 3 domain-containing protein</fullName>
    </recommendedName>
</protein>
<dbReference type="SUPFAM" id="SSF51556">
    <property type="entry name" value="Metallo-dependent hydrolases"/>
    <property type="match status" value="1"/>
</dbReference>
<gene>
    <name evidence="2" type="ORF">C8E83_1750</name>
</gene>
<organism evidence="2 3">
    <name type="scientific">Frondihabitans australicus</name>
    <dbReference type="NCBI Taxonomy" id="386892"/>
    <lineage>
        <taxon>Bacteria</taxon>
        <taxon>Bacillati</taxon>
        <taxon>Actinomycetota</taxon>
        <taxon>Actinomycetes</taxon>
        <taxon>Micrococcales</taxon>
        <taxon>Microbacteriaceae</taxon>
        <taxon>Frondihabitans</taxon>
    </lineage>
</organism>
<dbReference type="Gene3D" id="3.10.310.70">
    <property type="match status" value="1"/>
</dbReference>
<keyword evidence="3" id="KW-1185">Reference proteome</keyword>
<dbReference type="InterPro" id="IPR032466">
    <property type="entry name" value="Metal_Hydrolase"/>
</dbReference>
<dbReference type="GO" id="GO:0016810">
    <property type="term" value="F:hydrolase activity, acting on carbon-nitrogen (but not peptide) bonds"/>
    <property type="evidence" value="ECO:0007669"/>
    <property type="project" value="InterPro"/>
</dbReference>
<dbReference type="EMBL" id="RBKS01000001">
    <property type="protein sequence ID" value="RKR74626.1"/>
    <property type="molecule type" value="Genomic_DNA"/>
</dbReference>
<dbReference type="InterPro" id="IPR011059">
    <property type="entry name" value="Metal-dep_hydrolase_composite"/>
</dbReference>
<dbReference type="SUPFAM" id="SSF51338">
    <property type="entry name" value="Composite domain of metallo-dependent hydrolases"/>
    <property type="match status" value="1"/>
</dbReference>
<dbReference type="Pfam" id="PF07969">
    <property type="entry name" value="Amidohydro_3"/>
    <property type="match status" value="1"/>
</dbReference>
<proteinExistence type="predicted"/>
<dbReference type="InterPro" id="IPR013108">
    <property type="entry name" value="Amidohydro_3"/>
</dbReference>
<evidence type="ECO:0000313" key="3">
    <source>
        <dbReference type="Proteomes" id="UP000280008"/>
    </source>
</evidence>
<dbReference type="PANTHER" id="PTHR22642:SF2">
    <property type="entry name" value="PROTEIN LONG AFTER FAR-RED 3"/>
    <property type="match status" value="1"/>
</dbReference>
<dbReference type="AlphaFoldDB" id="A0A495IHP8"/>
<evidence type="ECO:0000259" key="1">
    <source>
        <dbReference type="Pfam" id="PF07969"/>
    </source>
</evidence>
<reference evidence="2 3" key="1">
    <citation type="submission" date="2018-10" db="EMBL/GenBank/DDBJ databases">
        <title>Sequencing the genomes of 1000 actinobacteria strains.</title>
        <authorList>
            <person name="Klenk H.-P."/>
        </authorList>
    </citation>
    <scope>NUCLEOTIDE SEQUENCE [LARGE SCALE GENOMIC DNA]</scope>
    <source>
        <strain evidence="2 3">DSM 17894</strain>
    </source>
</reference>
<accession>A0A495IHP8</accession>
<sequence length="493" mass="51882">MTSTLLRRARLVGRADAPTDVLLEDGAVTAIADGIAPGDAEVVDLDGRFVAPGLWDNHVHMEQWALVRRRLDVSRASSAREAADLVRARMAEGRAADRDLLVGYGFRDALWHDAPALALLDDAARAGSSSSPVALVSHDLHALWLNAAALRLVGLDPERFPTGLVREQAAFDANAVLSARGAEHLDDWVAEASRDAASRGVVGIVDLEMTLSIDRWVARVQGGNDSLRVRCGVYPGDLDAVRGRGLRTGDVLPGSCGLVEMGPAKIITDGSLNTRTAWCHEPYPGGGGAGLPTCSLDELVELMSRAAGSGLVPAVHAIGDAANTQALDAFERVGCPGSVEHAQLLRWVDVERFARLGVVASVQPEHAMDDRDVADEQWVGRTDRAFALETLAAAGVRLALGSDAPVAPLDPWVAIGAAVSRSRGGRAPWHPEQRVPAAVALAASTDGRDAVTLGSRADLVVLDADPLSAPVDALRAMPVAATLLGGRFTHRAF</sequence>
<evidence type="ECO:0000313" key="2">
    <source>
        <dbReference type="EMBL" id="RKR74626.1"/>
    </source>
</evidence>
<name>A0A495IHP8_9MICO</name>